<accession>A0A0V0GL29</accession>
<protein>
    <submittedName>
        <fullName evidence="1">Putative ovule protein</fullName>
    </submittedName>
</protein>
<organism evidence="1">
    <name type="scientific">Solanum chacoense</name>
    <name type="common">Chaco potato</name>
    <dbReference type="NCBI Taxonomy" id="4108"/>
    <lineage>
        <taxon>Eukaryota</taxon>
        <taxon>Viridiplantae</taxon>
        <taxon>Streptophyta</taxon>
        <taxon>Embryophyta</taxon>
        <taxon>Tracheophyta</taxon>
        <taxon>Spermatophyta</taxon>
        <taxon>Magnoliopsida</taxon>
        <taxon>eudicotyledons</taxon>
        <taxon>Gunneridae</taxon>
        <taxon>Pentapetalae</taxon>
        <taxon>asterids</taxon>
        <taxon>lamiids</taxon>
        <taxon>Solanales</taxon>
        <taxon>Solanaceae</taxon>
        <taxon>Solanoideae</taxon>
        <taxon>Solaneae</taxon>
        <taxon>Solanum</taxon>
    </lineage>
</organism>
<name>A0A0V0GL29_SOLCH</name>
<reference evidence="1" key="1">
    <citation type="submission" date="2015-12" db="EMBL/GenBank/DDBJ databases">
        <title>Gene expression during late stages of embryo sac development: a critical building block for successful pollen-pistil interactions.</title>
        <authorList>
            <person name="Liu Y."/>
            <person name="Joly V."/>
            <person name="Sabar M."/>
            <person name="Matton D.P."/>
        </authorList>
    </citation>
    <scope>NUCLEOTIDE SEQUENCE</scope>
</reference>
<evidence type="ECO:0000313" key="1">
    <source>
        <dbReference type="EMBL" id="JAP08586.1"/>
    </source>
</evidence>
<sequence length="65" mass="7686">MLTNIKSLVIRLTKMNFLCSTVDTYYLESKIEWLNGKVLLGVLYEMEKLLPGCYVKWRSCYWGVM</sequence>
<dbReference type="EMBL" id="GEDG01036648">
    <property type="protein sequence ID" value="JAP08586.1"/>
    <property type="molecule type" value="Transcribed_RNA"/>
</dbReference>
<dbReference type="AlphaFoldDB" id="A0A0V0GL29"/>
<proteinExistence type="predicted"/>